<dbReference type="EMBL" id="JAFBEI010000003">
    <property type="protein sequence ID" value="MBM7635437.1"/>
    <property type="molecule type" value="Genomic_DNA"/>
</dbReference>
<dbReference type="PANTHER" id="PTHR43077">
    <property type="entry name" value="TRANSPORT PERMEASE YVFS-RELATED"/>
    <property type="match status" value="1"/>
</dbReference>
<evidence type="ECO:0000256" key="5">
    <source>
        <dbReference type="SAM" id="Phobius"/>
    </source>
</evidence>
<dbReference type="Proteomes" id="UP000809081">
    <property type="component" value="Unassembled WGS sequence"/>
</dbReference>
<feature type="domain" description="ABC-2 type transporter transmembrane" evidence="6">
    <location>
        <begin position="2"/>
        <end position="204"/>
    </location>
</feature>
<dbReference type="InterPro" id="IPR000412">
    <property type="entry name" value="ABC_2_transport"/>
</dbReference>
<comment type="subcellular location">
    <subcellularLocation>
        <location evidence="1">Membrane</location>
        <topology evidence="1">Multi-pass membrane protein</topology>
    </subcellularLocation>
</comment>
<evidence type="ECO:0000256" key="2">
    <source>
        <dbReference type="ARBA" id="ARBA00022692"/>
    </source>
</evidence>
<name>A0ABS2PJ30_9STRE</name>
<dbReference type="RefSeq" id="WP_205016389.1">
    <property type="nucleotide sequence ID" value="NZ_JAFBEI010000003.1"/>
</dbReference>
<dbReference type="PIRSF" id="PIRSF006648">
    <property type="entry name" value="DrrB"/>
    <property type="match status" value="1"/>
</dbReference>
<evidence type="ECO:0000256" key="3">
    <source>
        <dbReference type="ARBA" id="ARBA00022989"/>
    </source>
</evidence>
<keyword evidence="2 5" id="KW-0812">Transmembrane</keyword>
<dbReference type="Pfam" id="PF01061">
    <property type="entry name" value="ABC2_membrane"/>
    <property type="match status" value="1"/>
</dbReference>
<keyword evidence="3 5" id="KW-1133">Transmembrane helix</keyword>
<comment type="caution">
    <text evidence="7">The sequence shown here is derived from an EMBL/GenBank/DDBJ whole genome shotgun (WGS) entry which is preliminary data.</text>
</comment>
<evidence type="ECO:0000259" key="6">
    <source>
        <dbReference type="Pfam" id="PF01061"/>
    </source>
</evidence>
<evidence type="ECO:0000313" key="8">
    <source>
        <dbReference type="Proteomes" id="UP000809081"/>
    </source>
</evidence>
<feature type="transmembrane region" description="Helical" evidence="5">
    <location>
        <begin position="52"/>
        <end position="73"/>
    </location>
</feature>
<keyword evidence="4 5" id="KW-0472">Membrane</keyword>
<gene>
    <name evidence="7" type="ORF">JOC31_000229</name>
</gene>
<feature type="transmembrane region" description="Helical" evidence="5">
    <location>
        <begin position="12"/>
        <end position="32"/>
    </location>
</feature>
<sequence length="244" mass="27889">MKALLKIEWISTVRNWQVFILSIGLPVFFFLLYSGMTMSDNPVEQKLFIKGYMLTMTAFSMSSFGFFSFPAMLKSDKNDHYLTYIEHSPLSMSYYYLAKVLRVLVYFLIAILVTFTVGFFFRQVSMPVRSWFLSVVLLLLSGLVFLAFGLLFSQIKSQQLMTVLANITFLGLAILGGSWMPISVFPDWVQAISKLTPTYHVNHLVKAFALDNVFAWQSFVIVLIYAIIVAGLALFIKERREING</sequence>
<organism evidence="7 8">
    <name type="scientific">Streptococcus saliviloxodontae</name>
    <dbReference type="NCBI Taxonomy" id="1349416"/>
    <lineage>
        <taxon>Bacteria</taxon>
        <taxon>Bacillati</taxon>
        <taxon>Bacillota</taxon>
        <taxon>Bacilli</taxon>
        <taxon>Lactobacillales</taxon>
        <taxon>Streptococcaceae</taxon>
        <taxon>Streptococcus</taxon>
    </lineage>
</organism>
<accession>A0ABS2PJ30</accession>
<reference evidence="7 8" key="1">
    <citation type="submission" date="2021-01" db="EMBL/GenBank/DDBJ databases">
        <title>Genomic Encyclopedia of Type Strains, Phase IV (KMG-IV): sequencing the most valuable type-strain genomes for metagenomic binning, comparative biology and taxonomic classification.</title>
        <authorList>
            <person name="Goeker M."/>
        </authorList>
    </citation>
    <scope>NUCLEOTIDE SEQUENCE [LARGE SCALE GENOMIC DNA]</scope>
    <source>
        <strain evidence="7 8">DSM 27513</strain>
    </source>
</reference>
<feature type="transmembrane region" description="Helical" evidence="5">
    <location>
        <begin position="214"/>
        <end position="236"/>
    </location>
</feature>
<evidence type="ECO:0000256" key="1">
    <source>
        <dbReference type="ARBA" id="ARBA00004141"/>
    </source>
</evidence>
<proteinExistence type="predicted"/>
<dbReference type="InterPro" id="IPR013525">
    <property type="entry name" value="ABC2_TM"/>
</dbReference>
<dbReference type="PANTHER" id="PTHR43077:SF11">
    <property type="entry name" value="TRANSPORT PERMEASE YVFS-RELATED"/>
    <property type="match status" value="1"/>
</dbReference>
<feature type="transmembrane region" description="Helical" evidence="5">
    <location>
        <begin position="94"/>
        <end position="119"/>
    </location>
</feature>
<keyword evidence="8" id="KW-1185">Reference proteome</keyword>
<dbReference type="InterPro" id="IPR051328">
    <property type="entry name" value="T7SS_ABC-Transporter"/>
</dbReference>
<feature type="transmembrane region" description="Helical" evidence="5">
    <location>
        <begin position="163"/>
        <end position="182"/>
    </location>
</feature>
<protein>
    <submittedName>
        <fullName evidence="7">ABC-2 type transport system permease protein</fullName>
    </submittedName>
</protein>
<evidence type="ECO:0000313" key="7">
    <source>
        <dbReference type="EMBL" id="MBM7635437.1"/>
    </source>
</evidence>
<feature type="transmembrane region" description="Helical" evidence="5">
    <location>
        <begin position="131"/>
        <end position="151"/>
    </location>
</feature>
<evidence type="ECO:0000256" key="4">
    <source>
        <dbReference type="ARBA" id="ARBA00023136"/>
    </source>
</evidence>